<comment type="function">
    <text evidence="8">In NER, TFIIH acts by opening DNA around the lesion to allow the excision of the damaged oligonucleotide and its replacement by a new DNA fragment. In transcription, TFIIH has an essential role in transcription initiation. When the pre-initiation complex (PIC) has been established, TFIIH is required for promoter opening and promoter escape.</text>
</comment>
<evidence type="ECO:0000256" key="7">
    <source>
        <dbReference type="ARBA" id="ARBA00023242"/>
    </source>
</evidence>
<evidence type="ECO:0000256" key="6">
    <source>
        <dbReference type="ARBA" id="ARBA00023204"/>
    </source>
</evidence>
<dbReference type="AlphaFoldDB" id="A0AAV9IL25"/>
<comment type="caution">
    <text evidence="9">The sequence shown here is derived from an EMBL/GenBank/DDBJ whole genome shotgun (WGS) entry which is preliminary data.</text>
</comment>
<proteinExistence type="inferred from homology"/>
<dbReference type="PANTHER" id="PTHR28580">
    <property type="entry name" value="GENERAL TRANSCRIPTION FACTOR IIH SUBUNIT 5"/>
    <property type="match status" value="1"/>
</dbReference>
<keyword evidence="7 8" id="KW-0539">Nucleus</keyword>
<dbReference type="Proteomes" id="UP001300502">
    <property type="component" value="Unassembled WGS sequence"/>
</dbReference>
<protein>
    <recommendedName>
        <fullName evidence="8">General transcription and DNA repair factor IIH subunit TFB5</fullName>
    </recommendedName>
</protein>
<evidence type="ECO:0000256" key="4">
    <source>
        <dbReference type="ARBA" id="ARBA00023015"/>
    </source>
</evidence>
<dbReference type="InterPro" id="IPR035935">
    <property type="entry name" value="TFB5-like_sf"/>
</dbReference>
<keyword evidence="5 8" id="KW-0804">Transcription</keyword>
<keyword evidence="3 8" id="KW-0227">DNA damage</keyword>
<dbReference type="InterPro" id="IPR009400">
    <property type="entry name" value="TFIIH_TTDA/Tfb5"/>
</dbReference>
<dbReference type="Gene3D" id="3.30.70.1220">
    <property type="entry name" value="TFB5-like"/>
    <property type="match status" value="1"/>
</dbReference>
<dbReference type="GO" id="GO:0005675">
    <property type="term" value="C:transcription factor TFIIH holo complex"/>
    <property type="evidence" value="ECO:0007669"/>
    <property type="project" value="TreeGrafter"/>
</dbReference>
<gene>
    <name evidence="9" type="ORF">GAYE_SCF47G5903</name>
</gene>
<evidence type="ECO:0000256" key="2">
    <source>
        <dbReference type="ARBA" id="ARBA00007470"/>
    </source>
</evidence>
<dbReference type="Pfam" id="PF06331">
    <property type="entry name" value="Tfb5"/>
    <property type="match status" value="1"/>
</dbReference>
<dbReference type="GO" id="GO:0006294">
    <property type="term" value="P:nucleotide-excision repair, preincision complex assembly"/>
    <property type="evidence" value="ECO:0007669"/>
    <property type="project" value="TreeGrafter"/>
</dbReference>
<reference evidence="9 10" key="1">
    <citation type="submission" date="2022-07" db="EMBL/GenBank/DDBJ databases">
        <title>Genome-wide signatures of adaptation to extreme environments.</title>
        <authorList>
            <person name="Cho C.H."/>
            <person name="Yoon H.S."/>
        </authorList>
    </citation>
    <scope>NUCLEOTIDE SEQUENCE [LARGE SCALE GENOMIC DNA]</scope>
    <source>
        <strain evidence="9 10">108.79 E11</strain>
    </source>
</reference>
<dbReference type="SUPFAM" id="SSF142897">
    <property type="entry name" value="TFB5-like"/>
    <property type="match status" value="1"/>
</dbReference>
<sequence>MTHKRNKNCVSLVGNELFVSHGGGWQFVGQLDTKFPSLVSPMVNLLRGVFITCDIPMKQFILKLDEDQAPNRFVIANLDETHLFIQSWALKFVQDKLEELYEENYYQPEY</sequence>
<dbReference type="GO" id="GO:0000439">
    <property type="term" value="C:transcription factor TFIIH core complex"/>
    <property type="evidence" value="ECO:0007669"/>
    <property type="project" value="UniProtKB-UniRule"/>
</dbReference>
<dbReference type="PANTHER" id="PTHR28580:SF1">
    <property type="entry name" value="GENERAL TRANSCRIPTION FACTOR IIH SUBUNIT 5"/>
    <property type="match status" value="1"/>
</dbReference>
<evidence type="ECO:0000256" key="3">
    <source>
        <dbReference type="ARBA" id="ARBA00022763"/>
    </source>
</evidence>
<keyword evidence="4 8" id="KW-0805">Transcription regulation</keyword>
<name>A0AAV9IL25_9RHOD</name>
<dbReference type="EMBL" id="JANCYU010000058">
    <property type="protein sequence ID" value="KAK4527969.1"/>
    <property type="molecule type" value="Genomic_DNA"/>
</dbReference>
<organism evidence="9 10">
    <name type="scientific">Galdieria yellowstonensis</name>
    <dbReference type="NCBI Taxonomy" id="3028027"/>
    <lineage>
        <taxon>Eukaryota</taxon>
        <taxon>Rhodophyta</taxon>
        <taxon>Bangiophyceae</taxon>
        <taxon>Galdieriales</taxon>
        <taxon>Galdieriaceae</taxon>
        <taxon>Galdieria</taxon>
    </lineage>
</organism>
<evidence type="ECO:0000256" key="8">
    <source>
        <dbReference type="RuleBase" id="RU368032"/>
    </source>
</evidence>
<dbReference type="SMART" id="SM01395">
    <property type="entry name" value="Tbf5"/>
    <property type="match status" value="1"/>
</dbReference>
<accession>A0AAV9IL25</accession>
<comment type="similarity">
    <text evidence="2 8">Belongs to the TFB5 family.</text>
</comment>
<evidence type="ECO:0000256" key="5">
    <source>
        <dbReference type="ARBA" id="ARBA00023163"/>
    </source>
</evidence>
<evidence type="ECO:0000313" key="10">
    <source>
        <dbReference type="Proteomes" id="UP001300502"/>
    </source>
</evidence>
<keyword evidence="6 8" id="KW-0234">DNA repair</keyword>
<comment type="subunit">
    <text evidence="8">Component of the 7-subunit TFIIH core complex.</text>
</comment>
<evidence type="ECO:0000256" key="1">
    <source>
        <dbReference type="ARBA" id="ARBA00004123"/>
    </source>
</evidence>
<keyword evidence="10" id="KW-1185">Reference proteome</keyword>
<dbReference type="GO" id="GO:0006367">
    <property type="term" value="P:transcription initiation at RNA polymerase II promoter"/>
    <property type="evidence" value="ECO:0007669"/>
    <property type="project" value="UniProtKB-UniRule"/>
</dbReference>
<evidence type="ECO:0000313" key="9">
    <source>
        <dbReference type="EMBL" id="KAK4527969.1"/>
    </source>
</evidence>
<comment type="subcellular location">
    <subcellularLocation>
        <location evidence="1 8">Nucleus</location>
    </subcellularLocation>
</comment>